<comment type="similarity">
    <text evidence="1">Belongs to the ParB family.</text>
</comment>
<gene>
    <name evidence="6" type="ORF">ABS361_18840</name>
</gene>
<dbReference type="FunFam" id="1.10.10.2830:FF:000001">
    <property type="entry name" value="Chromosome partitioning protein ParB"/>
    <property type="match status" value="1"/>
</dbReference>
<keyword evidence="2" id="KW-0159">Chromosome partition</keyword>
<dbReference type="GO" id="GO:0045881">
    <property type="term" value="P:positive regulation of sporulation resulting in formation of a cellular spore"/>
    <property type="evidence" value="ECO:0007669"/>
    <property type="project" value="TreeGrafter"/>
</dbReference>
<dbReference type="GO" id="GO:0007059">
    <property type="term" value="P:chromosome segregation"/>
    <property type="evidence" value="ECO:0007669"/>
    <property type="project" value="UniProtKB-KW"/>
</dbReference>
<evidence type="ECO:0000259" key="5">
    <source>
        <dbReference type="SMART" id="SM00470"/>
    </source>
</evidence>
<comment type="function">
    <text evidence="4">Involved in chromosome partition. Localize to both poles of the predivisional cell following completion of DNA replication. Binds to the DNA origin of replication.</text>
</comment>
<dbReference type="InterPro" id="IPR057240">
    <property type="entry name" value="ParB_dimer_C"/>
</dbReference>
<dbReference type="InterPro" id="IPR036086">
    <property type="entry name" value="ParB/Sulfiredoxin_sf"/>
</dbReference>
<dbReference type="Gene3D" id="1.10.10.2830">
    <property type="match status" value="1"/>
</dbReference>
<dbReference type="KEGG" id="mflg:ABS361_18840"/>
<dbReference type="PANTHER" id="PTHR33375">
    <property type="entry name" value="CHROMOSOME-PARTITIONING PROTEIN PARB-RELATED"/>
    <property type="match status" value="1"/>
</dbReference>
<sequence length="290" mass="31954">MVEERRRLGRGLAALLGDMAEPETSAPDREGHKRIPVEFLRPNPRNPRRSFAEDDLADLAASIKEKGIVQPILARPAKAQANAYEIIAGERRWRAAQRAGLHEVPVIVQDVSDKEALELAIIENVQRADLNPIEEAYGYEQLIAEFAYTQQDLAQVIGKSRSHVANTLRLLKLPDSVKSHLKDGKLTAGHARALITADNPGALAERIVTEGLTVRDVEALAQAPKPVEAMKPGRPKRDKDADTLALEKTITDALGLAVTVDHKPDGSGEVRIRYRSLEQLDEIARRLQHG</sequence>
<dbReference type="FunFam" id="3.90.1530.30:FF:000001">
    <property type="entry name" value="Chromosome partitioning protein ParB"/>
    <property type="match status" value="1"/>
</dbReference>
<keyword evidence="3" id="KW-0238">DNA-binding</keyword>
<evidence type="ECO:0000256" key="4">
    <source>
        <dbReference type="ARBA" id="ARBA00025472"/>
    </source>
</evidence>
<dbReference type="CDD" id="cd16393">
    <property type="entry name" value="SPO0J_N"/>
    <property type="match status" value="1"/>
</dbReference>
<evidence type="ECO:0000256" key="3">
    <source>
        <dbReference type="ARBA" id="ARBA00023125"/>
    </source>
</evidence>
<evidence type="ECO:0000256" key="1">
    <source>
        <dbReference type="ARBA" id="ARBA00006295"/>
    </source>
</evidence>
<dbReference type="InterPro" id="IPR003115">
    <property type="entry name" value="ParB_N"/>
</dbReference>
<evidence type="ECO:0000313" key="6">
    <source>
        <dbReference type="EMBL" id="XBY44081.1"/>
    </source>
</evidence>
<dbReference type="NCBIfam" id="TIGR00180">
    <property type="entry name" value="parB_part"/>
    <property type="match status" value="1"/>
</dbReference>
<dbReference type="GO" id="GO:0003677">
    <property type="term" value="F:DNA binding"/>
    <property type="evidence" value="ECO:0007669"/>
    <property type="project" value="UniProtKB-KW"/>
</dbReference>
<dbReference type="Pfam" id="PF02195">
    <property type="entry name" value="ParB_N"/>
    <property type="match status" value="1"/>
</dbReference>
<dbReference type="Gene3D" id="3.90.1530.30">
    <property type="match status" value="1"/>
</dbReference>
<dbReference type="Pfam" id="PF17762">
    <property type="entry name" value="HTH_ParB"/>
    <property type="match status" value="1"/>
</dbReference>
<name>A0AAU7X7Q9_9HYPH</name>
<feature type="domain" description="ParB-like N-terminal" evidence="5">
    <location>
        <begin position="33"/>
        <end position="125"/>
    </location>
</feature>
<dbReference type="SMART" id="SM00470">
    <property type="entry name" value="ParB"/>
    <property type="match status" value="1"/>
</dbReference>
<dbReference type="InterPro" id="IPR050336">
    <property type="entry name" value="Chromosome_partition/occlusion"/>
</dbReference>
<dbReference type="InterPro" id="IPR004437">
    <property type="entry name" value="ParB/RepB/Spo0J"/>
</dbReference>
<dbReference type="RefSeq" id="WP_407049178.1">
    <property type="nucleotide sequence ID" value="NZ_CP158568.1"/>
</dbReference>
<accession>A0AAU7X7Q9</accession>
<reference evidence="6" key="1">
    <citation type="submission" date="2024-06" db="EMBL/GenBank/DDBJ databases">
        <title>Methylostella associata gen. nov., sp. nov., a novel Ancalomicrobiaceae-affiliated facultatively methylotrophic bacteria that feed on methanotrophs of the genus Methylococcus.</title>
        <authorList>
            <person name="Saltykova V."/>
            <person name="Danilova O.V."/>
            <person name="Oshkin I.Y."/>
            <person name="Belova S.E."/>
            <person name="Pimenov N.V."/>
            <person name="Dedysh S.N."/>
        </authorList>
    </citation>
    <scope>NUCLEOTIDE SEQUENCE</scope>
    <source>
        <strain evidence="6">S20</strain>
    </source>
</reference>
<proteinExistence type="inferred from homology"/>
<dbReference type="Pfam" id="PF23552">
    <property type="entry name" value="ParB_C"/>
    <property type="match status" value="1"/>
</dbReference>
<protein>
    <submittedName>
        <fullName evidence="6">ParB/RepB/Spo0J family partition protein</fullName>
    </submittedName>
</protein>
<dbReference type="AlphaFoldDB" id="A0AAU7X7Q9"/>
<dbReference type="GO" id="GO:0005694">
    <property type="term" value="C:chromosome"/>
    <property type="evidence" value="ECO:0007669"/>
    <property type="project" value="TreeGrafter"/>
</dbReference>
<dbReference type="InterPro" id="IPR041468">
    <property type="entry name" value="HTH_ParB/Spo0J"/>
</dbReference>
<organism evidence="6">
    <name type="scientific">Methyloraptor flagellatus</name>
    <dbReference type="NCBI Taxonomy" id="3162530"/>
    <lineage>
        <taxon>Bacteria</taxon>
        <taxon>Pseudomonadati</taxon>
        <taxon>Pseudomonadota</taxon>
        <taxon>Alphaproteobacteria</taxon>
        <taxon>Hyphomicrobiales</taxon>
        <taxon>Ancalomicrobiaceae</taxon>
        <taxon>Methyloraptor</taxon>
    </lineage>
</organism>
<dbReference type="SUPFAM" id="SSF110849">
    <property type="entry name" value="ParB/Sulfiredoxin"/>
    <property type="match status" value="1"/>
</dbReference>
<evidence type="ECO:0000256" key="2">
    <source>
        <dbReference type="ARBA" id="ARBA00022829"/>
    </source>
</evidence>
<dbReference type="EMBL" id="CP158568">
    <property type="protein sequence ID" value="XBY44081.1"/>
    <property type="molecule type" value="Genomic_DNA"/>
</dbReference>
<dbReference type="PANTHER" id="PTHR33375:SF1">
    <property type="entry name" value="CHROMOSOME-PARTITIONING PROTEIN PARB-RELATED"/>
    <property type="match status" value="1"/>
</dbReference>